<feature type="signal peptide" evidence="1">
    <location>
        <begin position="1"/>
        <end position="27"/>
    </location>
</feature>
<dbReference type="OrthoDB" id="5291732at2"/>
<sequence>MKHIPTLAKGLALASIATIATISQAIAADDTETQDMSDPLAVYTQLGVSYGTNGINLKLGKTLDTGSATDMSMFLFEVKGIYGEHMKHQGSSSLTPESANNGISELRFRKFDVDMTNGRGISMDVIHNFDTNSGTASLGMIQALPKVGIWQAFPIIAAGVEYNDGSKHSATNEASGLHSDFVFASFTLYNKFQLTDTIWANYNPIYTQAVFGDVHYTENLKGSNGLTHEFILSWQMTPTQNFRLWYNASQNQFADGDFRLEYNQQF</sequence>
<dbReference type="EMBL" id="CP000851">
    <property type="protein sequence ID" value="ABV87054.1"/>
    <property type="molecule type" value="Genomic_DNA"/>
</dbReference>
<dbReference type="AlphaFoldDB" id="A8H3B7"/>
<dbReference type="KEGG" id="spl:Spea_1731"/>
<gene>
    <name evidence="2" type="ordered locus">Spea_1731</name>
</gene>
<evidence type="ECO:0000313" key="2">
    <source>
        <dbReference type="EMBL" id="ABV87054.1"/>
    </source>
</evidence>
<name>A8H3B7_SHEPA</name>
<evidence type="ECO:0000256" key="1">
    <source>
        <dbReference type="SAM" id="SignalP"/>
    </source>
</evidence>
<dbReference type="RefSeq" id="WP_012154974.1">
    <property type="nucleotide sequence ID" value="NC_009901.1"/>
</dbReference>
<accession>A8H3B7</accession>
<evidence type="ECO:0000313" key="3">
    <source>
        <dbReference type="Proteomes" id="UP000002608"/>
    </source>
</evidence>
<dbReference type="Proteomes" id="UP000002608">
    <property type="component" value="Chromosome"/>
</dbReference>
<keyword evidence="1" id="KW-0732">Signal</keyword>
<keyword evidence="3" id="KW-1185">Reference proteome</keyword>
<dbReference type="STRING" id="398579.Spea_1731"/>
<dbReference type="eggNOG" id="ENOG502Z87A">
    <property type="taxonomic scope" value="Bacteria"/>
</dbReference>
<dbReference type="HOGENOM" id="CLU_092445_0_0_6"/>
<organism evidence="2 3">
    <name type="scientific">Shewanella pealeana (strain ATCC 700345 / ANG-SQ1)</name>
    <dbReference type="NCBI Taxonomy" id="398579"/>
    <lineage>
        <taxon>Bacteria</taxon>
        <taxon>Pseudomonadati</taxon>
        <taxon>Pseudomonadota</taxon>
        <taxon>Gammaproteobacteria</taxon>
        <taxon>Alteromonadales</taxon>
        <taxon>Shewanellaceae</taxon>
        <taxon>Shewanella</taxon>
    </lineage>
</organism>
<reference evidence="2 3" key="1">
    <citation type="submission" date="2007-10" db="EMBL/GenBank/DDBJ databases">
        <title>Complete sequence of Shewanella pealeana ATCC 700345.</title>
        <authorList>
            <consortium name="US DOE Joint Genome Institute"/>
            <person name="Copeland A."/>
            <person name="Lucas S."/>
            <person name="Lapidus A."/>
            <person name="Barry K."/>
            <person name="Glavina del Rio T."/>
            <person name="Dalin E."/>
            <person name="Tice H."/>
            <person name="Pitluck S."/>
            <person name="Chertkov O."/>
            <person name="Brettin T."/>
            <person name="Bruce D."/>
            <person name="Detter J.C."/>
            <person name="Han C."/>
            <person name="Schmutz J."/>
            <person name="Larimer F."/>
            <person name="Land M."/>
            <person name="Hauser L."/>
            <person name="Kyrpides N."/>
            <person name="Kim E."/>
            <person name="Zhao J.-S.Z."/>
            <person name="Manno D."/>
            <person name="Hawari J."/>
            <person name="Richardson P."/>
        </authorList>
    </citation>
    <scope>NUCLEOTIDE SEQUENCE [LARGE SCALE GENOMIC DNA]</scope>
    <source>
        <strain evidence="3">ATCC 700345 / ANG-SQ1</strain>
    </source>
</reference>
<feature type="chain" id="PRO_5002723234" evidence="1">
    <location>
        <begin position="28"/>
        <end position="266"/>
    </location>
</feature>
<protein>
    <submittedName>
        <fullName evidence="2">Uncharacterized protein</fullName>
    </submittedName>
</protein>
<proteinExistence type="predicted"/>